<dbReference type="Gene3D" id="1.10.455.10">
    <property type="entry name" value="Ribosomal protein S7 domain"/>
    <property type="match status" value="1"/>
</dbReference>
<dbReference type="SUPFAM" id="SSF47973">
    <property type="entry name" value="Ribosomal protein S7"/>
    <property type="match status" value="1"/>
</dbReference>
<evidence type="ECO:0000256" key="3">
    <source>
        <dbReference type="ARBA" id="ARBA00023274"/>
    </source>
</evidence>
<dbReference type="GO" id="GO:1990904">
    <property type="term" value="C:ribonucleoprotein complex"/>
    <property type="evidence" value="ECO:0007669"/>
    <property type="project" value="UniProtKB-KW"/>
</dbReference>
<accession>A0A2Z5ZBH7</accession>
<dbReference type="Pfam" id="PF00177">
    <property type="entry name" value="Ribosomal_S7"/>
    <property type="match status" value="1"/>
</dbReference>
<dbReference type="GO" id="GO:0005840">
    <property type="term" value="C:ribosome"/>
    <property type="evidence" value="ECO:0007669"/>
    <property type="project" value="UniProtKB-KW"/>
</dbReference>
<evidence type="ECO:0000256" key="2">
    <source>
        <dbReference type="ARBA" id="ARBA00022980"/>
    </source>
</evidence>
<proteinExistence type="inferred from homology"/>
<comment type="similarity">
    <text evidence="1">Belongs to the universal ribosomal protein uS7 family.</text>
</comment>
<name>A0A2Z5ZBH7_9STRA</name>
<dbReference type="PIRSF" id="PIRSF002122">
    <property type="entry name" value="RPS7p_RPS7a_RPS5e_RPS7o"/>
    <property type="match status" value="1"/>
</dbReference>
<dbReference type="InterPro" id="IPR036823">
    <property type="entry name" value="Ribosomal_uS7_dom_sf"/>
</dbReference>
<gene>
    <name evidence="5" type="primary">rps7</name>
</gene>
<evidence type="ECO:0000256" key="1">
    <source>
        <dbReference type="ARBA" id="ARBA00007151"/>
    </source>
</evidence>
<keyword evidence="3" id="KW-0687">Ribonucleoprotein</keyword>
<dbReference type="AlphaFoldDB" id="A0A2Z5ZBH7"/>
<evidence type="ECO:0000259" key="4">
    <source>
        <dbReference type="Pfam" id="PF00177"/>
    </source>
</evidence>
<protein>
    <submittedName>
        <fullName evidence="5">Ribosomal protein S7</fullName>
    </submittedName>
</protein>
<feature type="domain" description="Small ribosomal subunit protein uS7" evidence="4">
    <location>
        <begin position="11"/>
        <end position="141"/>
    </location>
</feature>
<geneLocation type="mitochondrion" evidence="5"/>
<keyword evidence="5" id="KW-0496">Mitochondrion</keyword>
<keyword evidence="2 5" id="KW-0689">Ribosomal protein</keyword>
<evidence type="ECO:0000313" key="5">
    <source>
        <dbReference type="EMBL" id="BBC77763.1"/>
    </source>
</evidence>
<dbReference type="InterPro" id="IPR023798">
    <property type="entry name" value="Ribosomal_uS7_dom"/>
</dbReference>
<dbReference type="EMBL" id="AP018510">
    <property type="protein sequence ID" value="BBC77763.1"/>
    <property type="molecule type" value="Genomic_DNA"/>
</dbReference>
<organism evidence="5">
    <name type="scientific">Nitzschia sp. NIES-3581</name>
    <dbReference type="NCBI Taxonomy" id="2083274"/>
    <lineage>
        <taxon>Eukaryota</taxon>
        <taxon>Sar</taxon>
        <taxon>Stramenopiles</taxon>
        <taxon>Ochrophyta</taxon>
        <taxon>Bacillariophyta</taxon>
        <taxon>Bacillariophyceae</taxon>
        <taxon>Bacillariophycidae</taxon>
        <taxon>Bacillariales</taxon>
        <taxon>Bacillariaceae</taxon>
        <taxon>Nitzschia</taxon>
    </lineage>
</organism>
<sequence>MIKSLKTNKNLNLKSKIINTLMISGKKSTGEKIVLKFAKQFQKLSDKNFKNMVQLAIINSTPTFKLNEQIVKKGKRKAVKSTPIFITSDSLRIITSLKFIRNSALKNKNSTQFYESLVSEILASANSKSQSVDKKNELQKQILLNKRYLSKFRW</sequence>
<dbReference type="InterPro" id="IPR000235">
    <property type="entry name" value="Ribosomal_uS7"/>
</dbReference>
<reference evidence="5" key="1">
    <citation type="submission" date="2018-02" db="EMBL/GenBank/DDBJ databases">
        <title>Evolution and diversity of non-photosynthetic diatom plastid genomes.</title>
        <authorList>
            <person name="Kamikawa R."/>
            <person name="Ishii K."/>
        </authorList>
    </citation>
    <scope>NUCLEOTIDE SEQUENCE</scope>
    <source>
        <strain evidence="5">NIES 3581</strain>
    </source>
</reference>
<dbReference type="GO" id="GO:0006412">
    <property type="term" value="P:translation"/>
    <property type="evidence" value="ECO:0007669"/>
    <property type="project" value="InterPro"/>
</dbReference>